<sequence length="363" mass="40629">MTMNPNERTDAGPLVYHPTIGARVRAGDYADHAASSYALAEIALGEGRGTDAAELARYTVTEALEAYELFTAWCDEIPDFIAGRGIPAETLAAETKRLRELWDGASGDAFDAAAGWDRYRALIETFATAAAAGGGDPRMLDEAREIWRDTHDRLCDGVYFWVDAAARLLGEEITGELWDVLMQPMYDYYVRYDIDNHPWPRSFDLLMHYAFEGIRGHLTGPGRSGALEIEEEEDRWAIRFDPCGSGGRTMRDDPDTGGGPRMEAPWNLGVTQKEYDWSWNKKGVCLYCVHCCQLNERMPIRRFGYPTRVVEPPVWPASRKGGKCTWYVYKDPALVPDEIYARVGATPPQRLGGRAQAEQEGGR</sequence>
<dbReference type="RefSeq" id="WP_261614966.1">
    <property type="nucleotide sequence ID" value="NZ_JALIDZ010000002.1"/>
</dbReference>
<reference evidence="1 2" key="1">
    <citation type="submission" date="2022-04" db="EMBL/GenBank/DDBJ databases">
        <authorList>
            <person name="Ye Y.-Q."/>
            <person name="Du Z.-J."/>
        </authorList>
    </citation>
    <scope>NUCLEOTIDE SEQUENCE [LARGE SCALE GENOMIC DNA]</scope>
    <source>
        <strain evidence="1 2">A6E488</strain>
    </source>
</reference>
<comment type="caution">
    <text evidence="1">The sequence shown here is derived from an EMBL/GenBank/DDBJ whole genome shotgun (WGS) entry which is preliminary data.</text>
</comment>
<organism evidence="1 2">
    <name type="scientific">Microbaculum marinisediminis</name>
    <dbReference type="NCBI Taxonomy" id="2931392"/>
    <lineage>
        <taxon>Bacteria</taxon>
        <taxon>Pseudomonadati</taxon>
        <taxon>Pseudomonadota</taxon>
        <taxon>Alphaproteobacteria</taxon>
        <taxon>Hyphomicrobiales</taxon>
        <taxon>Tepidamorphaceae</taxon>
        <taxon>Microbaculum</taxon>
    </lineage>
</organism>
<evidence type="ECO:0000313" key="1">
    <source>
        <dbReference type="EMBL" id="MCT8971407.1"/>
    </source>
</evidence>
<accession>A0AAW5QW75</accession>
<proteinExistence type="predicted"/>
<keyword evidence="2" id="KW-1185">Reference proteome</keyword>
<gene>
    <name evidence="1" type="ORF">MUB46_05980</name>
</gene>
<dbReference type="AlphaFoldDB" id="A0AAW5QW75"/>
<evidence type="ECO:0000313" key="2">
    <source>
        <dbReference type="Proteomes" id="UP001320898"/>
    </source>
</evidence>
<dbReference type="EMBL" id="JALIDZ010000002">
    <property type="protein sequence ID" value="MCT8971407.1"/>
    <property type="molecule type" value="Genomic_DNA"/>
</dbReference>
<name>A0AAW5QW75_9HYPH</name>
<dbReference type="Proteomes" id="UP001320898">
    <property type="component" value="Unassembled WGS sequence"/>
</dbReference>
<protein>
    <submittedName>
        <fullName evidence="1">Uncharacterized protein</fullName>
    </submittedName>
</protein>